<dbReference type="Gene3D" id="3.20.20.150">
    <property type="entry name" value="Divalent-metal-dependent TIM barrel enzymes"/>
    <property type="match status" value="1"/>
</dbReference>
<dbReference type="OrthoDB" id="5360893at2759"/>
<organism evidence="2 3">
    <name type="scientific">Hyaloscypha hepaticicola</name>
    <dbReference type="NCBI Taxonomy" id="2082293"/>
    <lineage>
        <taxon>Eukaryota</taxon>
        <taxon>Fungi</taxon>
        <taxon>Dikarya</taxon>
        <taxon>Ascomycota</taxon>
        <taxon>Pezizomycotina</taxon>
        <taxon>Leotiomycetes</taxon>
        <taxon>Helotiales</taxon>
        <taxon>Hyaloscyphaceae</taxon>
        <taxon>Hyaloscypha</taxon>
    </lineage>
</organism>
<dbReference type="PANTHER" id="PTHR12110">
    <property type="entry name" value="HYDROXYPYRUVATE ISOMERASE"/>
    <property type="match status" value="1"/>
</dbReference>
<sequence>MASLKYDNNVAIATVSLGLHPSHSLTEKIIAASRNHFSGIEIVYSDLEAWCRTQSLPLLSGARTIKAYCNTQNIEILSLAPFKNFEAHTSPLSTRLAAAKHWLEIAQALGATYLQVPSQFDTENSVDDKGLAVRELQELADLAREFGVSIAYEAVAWGQFVATWQDALKIVEKVERMNFGLCWDAFHVLARIWGDCTVHSGKIEGGDEALKKSLDEFVTVLKGKDAERVFYVQLSDGEFYDPPLKLGNKFWVEVMDSRLVWSRNTRPFPLEGELGAYFPVGDVVRAVLGEAEFKGWVSFEIFDWRMREKSFLPDEAAERGWKSWGELNKQ</sequence>
<protein>
    <submittedName>
        <fullName evidence="2">Putative 4-hydroxyphenylpyruvate dioxygenase</fullName>
    </submittedName>
</protein>
<keyword evidence="2" id="KW-0560">Oxidoreductase</keyword>
<dbReference type="Proteomes" id="UP000235672">
    <property type="component" value="Unassembled WGS sequence"/>
</dbReference>
<dbReference type="GO" id="GO:0051213">
    <property type="term" value="F:dioxygenase activity"/>
    <property type="evidence" value="ECO:0007669"/>
    <property type="project" value="UniProtKB-KW"/>
</dbReference>
<keyword evidence="3" id="KW-1185">Reference proteome</keyword>
<dbReference type="AlphaFoldDB" id="A0A2J6QJ74"/>
<dbReference type="Pfam" id="PF01261">
    <property type="entry name" value="AP_endonuc_2"/>
    <property type="match status" value="1"/>
</dbReference>
<dbReference type="SUPFAM" id="SSF51658">
    <property type="entry name" value="Xylose isomerase-like"/>
    <property type="match status" value="1"/>
</dbReference>
<keyword evidence="2" id="KW-0670">Pyruvate</keyword>
<dbReference type="InterPro" id="IPR050312">
    <property type="entry name" value="IolE/XylAMocC-like"/>
</dbReference>
<evidence type="ECO:0000259" key="1">
    <source>
        <dbReference type="Pfam" id="PF01261"/>
    </source>
</evidence>
<gene>
    <name evidence="2" type="ORF">NA56DRAFT_618226</name>
</gene>
<name>A0A2J6QJ74_9HELO</name>
<feature type="domain" description="Xylose isomerase-like TIM barrel" evidence="1">
    <location>
        <begin position="32"/>
        <end position="305"/>
    </location>
</feature>
<dbReference type="InterPro" id="IPR036237">
    <property type="entry name" value="Xyl_isomerase-like_sf"/>
</dbReference>
<dbReference type="STRING" id="1745343.A0A2J6QJ74"/>
<evidence type="ECO:0000313" key="2">
    <source>
        <dbReference type="EMBL" id="PMD26317.1"/>
    </source>
</evidence>
<keyword evidence="2" id="KW-0223">Dioxygenase</keyword>
<dbReference type="EMBL" id="KZ613468">
    <property type="protein sequence ID" value="PMD26317.1"/>
    <property type="molecule type" value="Genomic_DNA"/>
</dbReference>
<accession>A0A2J6QJ74</accession>
<reference evidence="2 3" key="1">
    <citation type="submission" date="2016-05" db="EMBL/GenBank/DDBJ databases">
        <title>A degradative enzymes factory behind the ericoid mycorrhizal symbiosis.</title>
        <authorList>
            <consortium name="DOE Joint Genome Institute"/>
            <person name="Martino E."/>
            <person name="Morin E."/>
            <person name="Grelet G."/>
            <person name="Kuo A."/>
            <person name="Kohler A."/>
            <person name="Daghino S."/>
            <person name="Barry K."/>
            <person name="Choi C."/>
            <person name="Cichocki N."/>
            <person name="Clum A."/>
            <person name="Copeland A."/>
            <person name="Hainaut M."/>
            <person name="Haridas S."/>
            <person name="Labutti K."/>
            <person name="Lindquist E."/>
            <person name="Lipzen A."/>
            <person name="Khouja H.-R."/>
            <person name="Murat C."/>
            <person name="Ohm R."/>
            <person name="Olson A."/>
            <person name="Spatafora J."/>
            <person name="Veneault-Fourrey C."/>
            <person name="Henrissat B."/>
            <person name="Grigoriev I."/>
            <person name="Martin F."/>
            <person name="Perotto S."/>
        </authorList>
    </citation>
    <scope>NUCLEOTIDE SEQUENCE [LARGE SCALE GENOMIC DNA]</scope>
    <source>
        <strain evidence="2 3">UAMH 7357</strain>
    </source>
</reference>
<dbReference type="PANTHER" id="PTHR12110:SF38">
    <property type="entry name" value="DIOXYGENASE, PUTATIVE (AFU_ORTHOLOGUE AFUA_6G00240)-RELATED"/>
    <property type="match status" value="1"/>
</dbReference>
<dbReference type="InterPro" id="IPR013022">
    <property type="entry name" value="Xyl_isomerase-like_TIM-brl"/>
</dbReference>
<evidence type="ECO:0000313" key="3">
    <source>
        <dbReference type="Proteomes" id="UP000235672"/>
    </source>
</evidence>
<proteinExistence type="predicted"/>